<evidence type="ECO:0000256" key="3">
    <source>
        <dbReference type="SAM" id="SignalP"/>
    </source>
</evidence>
<reference evidence="4" key="2">
    <citation type="submission" date="2013-03" db="EMBL/GenBank/DDBJ databases">
        <title>The Genome Sequence of Oribacterium sp. ACB1.</title>
        <authorList>
            <consortium name="The Broad Institute Genomics Platform"/>
            <consortium name="The Broad Institute Genome Sequencing Center for Infectious Disease"/>
            <person name="Earl A."/>
            <person name="Ward D."/>
            <person name="Feldgarden M."/>
            <person name="Gevers D."/>
            <person name="Sizova M."/>
            <person name="Hazen A."/>
            <person name="Epstein S."/>
            <person name="Walker B."/>
            <person name="Young S."/>
            <person name="Zeng Q."/>
            <person name="Gargeya S."/>
            <person name="Fitzgerald M."/>
            <person name="Haas B."/>
            <person name="Abouelleil A."/>
            <person name="Allen A.W."/>
            <person name="Alvarado L."/>
            <person name="Arachchi H.M."/>
            <person name="Berlin A.M."/>
            <person name="Chapman S.B."/>
            <person name="Gainer-Dewar J."/>
            <person name="Goldberg J."/>
            <person name="Griggs A."/>
            <person name="Gujja S."/>
            <person name="Hansen M."/>
            <person name="Howarth C."/>
            <person name="Imamovic A."/>
            <person name="Ireland A."/>
            <person name="Larimer J."/>
            <person name="McCowan C."/>
            <person name="Murphy C."/>
            <person name="Pearson M."/>
            <person name="Poon T.W."/>
            <person name="Priest M."/>
            <person name="Roberts A."/>
            <person name="Saif S."/>
            <person name="Shea T."/>
            <person name="Sisk P."/>
            <person name="Sykes S."/>
            <person name="Wortman J."/>
            <person name="Nusbaum C."/>
            <person name="Birren B."/>
        </authorList>
    </citation>
    <scope>NUCLEOTIDE SEQUENCE [LARGE SCALE GENOMIC DNA]</scope>
    <source>
        <strain evidence="4">ACB1</strain>
    </source>
</reference>
<evidence type="ECO:0000256" key="1">
    <source>
        <dbReference type="SAM" id="MobiDB-lite"/>
    </source>
</evidence>
<dbReference type="Gene3D" id="2.60.40.3050">
    <property type="match status" value="1"/>
</dbReference>
<keyword evidence="3" id="KW-0732">Signal</keyword>
<dbReference type="InterPro" id="IPR038174">
    <property type="entry name" value="Strep_pil_link_sf"/>
</dbReference>
<dbReference type="PATRIC" id="fig|796943.3.peg.382"/>
<organism evidence="4 5">
    <name type="scientific">Oribacterium parvum ACB1</name>
    <dbReference type="NCBI Taxonomy" id="796943"/>
    <lineage>
        <taxon>Bacteria</taxon>
        <taxon>Bacillati</taxon>
        <taxon>Bacillota</taxon>
        <taxon>Clostridia</taxon>
        <taxon>Lachnospirales</taxon>
        <taxon>Lachnospiraceae</taxon>
        <taxon>Oribacterium</taxon>
    </lineage>
</organism>
<feature type="chain" id="PRO_5003527543" evidence="3">
    <location>
        <begin position="31"/>
        <end position="263"/>
    </location>
</feature>
<feature type="compositionally biased region" description="Pro residues" evidence="1">
    <location>
        <begin position="186"/>
        <end position="197"/>
    </location>
</feature>
<feature type="transmembrane region" description="Helical" evidence="2">
    <location>
        <begin position="235"/>
        <end position="254"/>
    </location>
</feature>
<comment type="caution">
    <text evidence="4">The sequence shown here is derived from an EMBL/GenBank/DDBJ whole genome shotgun (WGS) entry which is preliminary data.</text>
</comment>
<keyword evidence="2" id="KW-0812">Transmembrane</keyword>
<keyword evidence="2" id="KW-0472">Membrane</keyword>
<proteinExistence type="predicted"/>
<dbReference type="STRING" id="796943.HMPREF9625_02024"/>
<feature type="region of interest" description="Disordered" evidence="1">
    <location>
        <begin position="152"/>
        <end position="205"/>
    </location>
</feature>
<gene>
    <name evidence="4" type="ORF">HMPREF9625_02024</name>
</gene>
<sequence>MRAKEFFIRAGKLLSAVLFLSVGLSMASQAMEPYTLKFPVKINVSGNAPETTYRVKMEADAKNPNAPLPSPSEIARVGSGSNQKHEVEFEITYTTKTREGEDLIYKIRQTTEAANNLELSKDEYTVIVQVFEDEKKPGFLKAVYWVGKKDSGTKSGDVSFTNRYNRSPNPGGGGDTPPGGTTPGGNTPPSPTQPTPKTPEVQGEVRPFDPVKAIQKVPAVFGAIRKVATGDSSSMALYGLFAATSMCSLFFWGIGQKKKEKKA</sequence>
<dbReference type="EMBL" id="AFZC02000002">
    <property type="protein sequence ID" value="EHL13422.1"/>
    <property type="molecule type" value="Genomic_DNA"/>
</dbReference>
<dbReference type="HOGENOM" id="CLU_084191_0_0_9"/>
<keyword evidence="2" id="KW-1133">Transmembrane helix</keyword>
<feature type="signal peptide" evidence="3">
    <location>
        <begin position="1"/>
        <end position="30"/>
    </location>
</feature>
<dbReference type="RefSeq" id="WP_009535846.1">
    <property type="nucleotide sequence ID" value="NZ_KE148312.1"/>
</dbReference>
<evidence type="ECO:0000256" key="2">
    <source>
        <dbReference type="SAM" id="Phobius"/>
    </source>
</evidence>
<name>G9WKW7_9FIRM</name>
<feature type="compositionally biased region" description="Polar residues" evidence="1">
    <location>
        <begin position="153"/>
        <end position="167"/>
    </location>
</feature>
<dbReference type="AlphaFoldDB" id="G9WKW7"/>
<evidence type="ECO:0000313" key="5">
    <source>
        <dbReference type="Proteomes" id="UP000018461"/>
    </source>
</evidence>
<dbReference type="Proteomes" id="UP000018461">
    <property type="component" value="Unassembled WGS sequence"/>
</dbReference>
<reference evidence="4" key="1">
    <citation type="submission" date="2011-08" db="EMBL/GenBank/DDBJ databases">
        <authorList>
            <consortium name="The Broad Institute Genome Sequencing Platform"/>
            <person name="Earl A."/>
            <person name="Ward D."/>
            <person name="Feldgarden M."/>
            <person name="Gevers D."/>
            <person name="Sizova M."/>
            <person name="Hazen A."/>
            <person name="Epstein S."/>
            <person name="Young S.K."/>
            <person name="Zeng Q."/>
            <person name="Gargeya S."/>
            <person name="Fitzgerald M."/>
            <person name="Haas B."/>
            <person name="Abouelleil A."/>
            <person name="Alvarado L."/>
            <person name="Arachchi H.M."/>
            <person name="Berlin A."/>
            <person name="Brown A."/>
            <person name="Chapman S.B."/>
            <person name="Chen Z."/>
            <person name="Dunbar C."/>
            <person name="Freedman E."/>
            <person name="Gearin G."/>
            <person name="Gellesch M."/>
            <person name="Goldberg J."/>
            <person name="Griggs A."/>
            <person name="Gujja S."/>
            <person name="Heiman D."/>
            <person name="Howarth C."/>
            <person name="Larson L."/>
            <person name="Lui A."/>
            <person name="MacDonald P.J.P."/>
            <person name="Montmayeur A."/>
            <person name="Murphy C."/>
            <person name="Neiman D."/>
            <person name="Pearson M."/>
            <person name="Priest M."/>
            <person name="Roberts A."/>
            <person name="Saif S."/>
            <person name="Shea T."/>
            <person name="Shenoy N."/>
            <person name="Sisk P."/>
            <person name="Stolte C."/>
            <person name="Sykes S."/>
            <person name="Wortman J."/>
            <person name="Nusbaum C."/>
            <person name="Birren B."/>
        </authorList>
    </citation>
    <scope>NUCLEOTIDE SEQUENCE</scope>
    <source>
        <strain evidence="4">ACB1</strain>
    </source>
</reference>
<feature type="compositionally biased region" description="Gly residues" evidence="1">
    <location>
        <begin position="170"/>
        <end position="183"/>
    </location>
</feature>
<accession>G9WKW7</accession>
<keyword evidence="5" id="KW-1185">Reference proteome</keyword>
<protein>
    <submittedName>
        <fullName evidence="4">Uncharacterized protein</fullName>
    </submittedName>
</protein>
<evidence type="ECO:0000313" key="4">
    <source>
        <dbReference type="EMBL" id="EHL13422.1"/>
    </source>
</evidence>